<dbReference type="EMBL" id="KQ964719">
    <property type="protein sequence ID" value="KXN66493.1"/>
    <property type="molecule type" value="Genomic_DNA"/>
</dbReference>
<dbReference type="SUPFAM" id="SSF53383">
    <property type="entry name" value="PLP-dependent transferases"/>
    <property type="match status" value="1"/>
</dbReference>
<keyword evidence="3" id="KW-1185">Reference proteome</keyword>
<dbReference type="PANTHER" id="PTHR43092:SF2">
    <property type="entry name" value="HERCYNYLCYSTEINE SULFOXIDE LYASE"/>
    <property type="match status" value="1"/>
</dbReference>
<evidence type="ECO:0008006" key="4">
    <source>
        <dbReference type="Google" id="ProtNLM"/>
    </source>
</evidence>
<dbReference type="PANTHER" id="PTHR43092">
    <property type="entry name" value="L-CYSTEINE DESULFHYDRASE"/>
    <property type="match status" value="1"/>
</dbReference>
<dbReference type="OrthoDB" id="5978656at2759"/>
<evidence type="ECO:0000256" key="1">
    <source>
        <dbReference type="ARBA" id="ARBA00022898"/>
    </source>
</evidence>
<dbReference type="AlphaFoldDB" id="A0A137NUL5"/>
<dbReference type="STRING" id="796925.A0A137NUL5"/>
<reference evidence="2 3" key="1">
    <citation type="journal article" date="2015" name="Genome Biol. Evol.">
        <title>Phylogenomic analyses indicate that early fungi evolved digesting cell walls of algal ancestors of land plants.</title>
        <authorList>
            <person name="Chang Y."/>
            <person name="Wang S."/>
            <person name="Sekimoto S."/>
            <person name="Aerts A.L."/>
            <person name="Choi C."/>
            <person name="Clum A."/>
            <person name="LaButti K.M."/>
            <person name="Lindquist E.A."/>
            <person name="Yee Ngan C."/>
            <person name="Ohm R.A."/>
            <person name="Salamov A.A."/>
            <person name="Grigoriev I.V."/>
            <person name="Spatafora J.W."/>
            <person name="Berbee M.L."/>
        </authorList>
    </citation>
    <scope>NUCLEOTIDE SEQUENCE [LARGE SCALE GENOMIC DNA]</scope>
    <source>
        <strain evidence="2 3">NRRL 28638</strain>
    </source>
</reference>
<sequence length="138" mass="16106">MKFNWFGTIDFSGWFSAPESLEYRKSLGDDAIYEYNHNLALLAANYIADLLNTQVLGSPSQVGFMSNVELPINEPYSFDLQFKIEQHILKEYGLRLKLFHFKDKWYIRLSAQLNLCFEDFKLAGKALKRTLELNLNEL</sequence>
<evidence type="ECO:0000313" key="2">
    <source>
        <dbReference type="EMBL" id="KXN66493.1"/>
    </source>
</evidence>
<proteinExistence type="predicted"/>
<organism evidence="2 3">
    <name type="scientific">Conidiobolus coronatus (strain ATCC 28846 / CBS 209.66 / NRRL 28638)</name>
    <name type="common">Delacroixia coronata</name>
    <dbReference type="NCBI Taxonomy" id="796925"/>
    <lineage>
        <taxon>Eukaryota</taxon>
        <taxon>Fungi</taxon>
        <taxon>Fungi incertae sedis</taxon>
        <taxon>Zoopagomycota</taxon>
        <taxon>Entomophthoromycotina</taxon>
        <taxon>Entomophthoromycetes</taxon>
        <taxon>Entomophthorales</taxon>
        <taxon>Ancylistaceae</taxon>
        <taxon>Conidiobolus</taxon>
    </lineage>
</organism>
<protein>
    <recommendedName>
        <fullName evidence="4">PLP-dependent transferase</fullName>
    </recommendedName>
</protein>
<dbReference type="InterPro" id="IPR015424">
    <property type="entry name" value="PyrdxlP-dep_Trfase"/>
</dbReference>
<keyword evidence="1" id="KW-0663">Pyridoxal phosphate</keyword>
<name>A0A137NUL5_CONC2</name>
<accession>A0A137NUL5</accession>
<gene>
    <name evidence="2" type="ORF">CONCODRAFT_128263</name>
</gene>
<evidence type="ECO:0000313" key="3">
    <source>
        <dbReference type="Proteomes" id="UP000070444"/>
    </source>
</evidence>
<dbReference type="Proteomes" id="UP000070444">
    <property type="component" value="Unassembled WGS sequence"/>
</dbReference>